<proteinExistence type="predicted"/>
<dbReference type="HOGENOM" id="CLU_047964_0_0_0"/>
<dbReference type="KEGG" id="sti:Sthe_1846"/>
<dbReference type="EMBL" id="CP001823">
    <property type="protein sequence ID" value="ACZ39279.1"/>
    <property type="molecule type" value="Genomic_DNA"/>
</dbReference>
<evidence type="ECO:0000313" key="2">
    <source>
        <dbReference type="Proteomes" id="UP000002027"/>
    </source>
</evidence>
<protein>
    <recommendedName>
        <fullName evidence="3">Methionine synthase vitamin-B12 independent</fullName>
    </recommendedName>
</protein>
<dbReference type="InParanoid" id="D1C4W2"/>
<dbReference type="AlphaFoldDB" id="D1C4W2"/>
<organism evidence="1 2">
    <name type="scientific">Sphaerobacter thermophilus (strain ATCC 49802 / DSM 20745 / KCCM 41009 / NCIMB 13125 / S 6022)</name>
    <dbReference type="NCBI Taxonomy" id="479434"/>
    <lineage>
        <taxon>Bacteria</taxon>
        <taxon>Pseudomonadati</taxon>
        <taxon>Thermomicrobiota</taxon>
        <taxon>Thermomicrobia</taxon>
        <taxon>Sphaerobacterales</taxon>
        <taxon>Sphaerobacterineae</taxon>
        <taxon>Sphaerobacteraceae</taxon>
        <taxon>Sphaerobacter</taxon>
    </lineage>
</organism>
<reference evidence="1 2" key="2">
    <citation type="journal article" date="2010" name="Stand. Genomic Sci.">
        <title>Complete genome sequence of Desulfohalobium retbaense type strain (HR(100)).</title>
        <authorList>
            <person name="Spring S."/>
            <person name="Nolan M."/>
            <person name="Lapidus A."/>
            <person name="Glavina Del Rio T."/>
            <person name="Copeland A."/>
            <person name="Tice H."/>
            <person name="Cheng J.F."/>
            <person name="Lucas S."/>
            <person name="Land M."/>
            <person name="Chen F."/>
            <person name="Bruce D."/>
            <person name="Goodwin L."/>
            <person name="Pitluck S."/>
            <person name="Ivanova N."/>
            <person name="Mavromatis K."/>
            <person name="Mikhailova N."/>
            <person name="Pati A."/>
            <person name="Chen A."/>
            <person name="Palaniappan K."/>
            <person name="Hauser L."/>
            <person name="Chang Y.J."/>
            <person name="Jeffries C.D."/>
            <person name="Munk C."/>
            <person name="Kiss H."/>
            <person name="Chain P."/>
            <person name="Han C."/>
            <person name="Brettin T."/>
            <person name="Detter J.C."/>
            <person name="Schuler E."/>
            <person name="Goker M."/>
            <person name="Rohde M."/>
            <person name="Bristow J."/>
            <person name="Eisen J.A."/>
            <person name="Markowitz V."/>
            <person name="Hugenholtz P."/>
            <person name="Kyrpides N.C."/>
            <person name="Klenk H.P."/>
        </authorList>
    </citation>
    <scope>NUCLEOTIDE SEQUENCE [LARGE SCALE GENOMIC DNA]</scope>
    <source>
        <strain evidence="2">ATCC 49802 / DSM 20745 / S 6022</strain>
    </source>
</reference>
<sequence>MSNQFEAPRGALLVGSVPLADAAEVFQTAAGILGDRLRRIPDGETGVRSNWIGWQNDVLARVPQLEVIPPNPDDYVPAPKFRLRAGVDPSEIRFDNLGYADAARESYATFTQLKAAGTIPAHVRFQVSLPTPLASVAAYVQPESQAAVEPAYEARLLAEVDEILAAIPHDELAIQWDVAVEVGILEQAFPSAFDNPLEAIVERLVRIGDYIPADVELGYHLCYGDAGHRHFKQPEDTRLLTDLANRIVAGVQRPITWLHLPVPVDRSDDAYFAPLRDLRLDPETELYLGLVHDTDGVEGTRRRIEAARRVVPTFGVATECGLGRRPPESIPALLRLHAEVSEPVVSVV</sequence>
<dbReference type="STRING" id="479434.Sthe_1846"/>
<dbReference type="Gene3D" id="3.20.20.210">
    <property type="match status" value="1"/>
</dbReference>
<evidence type="ECO:0000313" key="1">
    <source>
        <dbReference type="EMBL" id="ACZ39279.1"/>
    </source>
</evidence>
<name>D1C4W2_SPHTD</name>
<dbReference type="eggNOG" id="ENOG502Z923">
    <property type="taxonomic scope" value="Bacteria"/>
</dbReference>
<dbReference type="OrthoDB" id="4504900at2"/>
<evidence type="ECO:0008006" key="3">
    <source>
        <dbReference type="Google" id="ProtNLM"/>
    </source>
</evidence>
<dbReference type="RefSeq" id="WP_012872325.1">
    <property type="nucleotide sequence ID" value="NC_013523.1"/>
</dbReference>
<keyword evidence="2" id="KW-1185">Reference proteome</keyword>
<accession>D1C4W2</accession>
<reference evidence="2" key="1">
    <citation type="submission" date="2009-11" db="EMBL/GenBank/DDBJ databases">
        <title>The complete chromosome 1 of Sphaerobacter thermophilus DSM 20745.</title>
        <authorList>
            <person name="Lucas S."/>
            <person name="Copeland A."/>
            <person name="Lapidus A."/>
            <person name="Glavina del Rio T."/>
            <person name="Dalin E."/>
            <person name="Tice H."/>
            <person name="Bruce D."/>
            <person name="Goodwin L."/>
            <person name="Pitluck S."/>
            <person name="Kyrpides N."/>
            <person name="Mavromatis K."/>
            <person name="Ivanova N."/>
            <person name="Mikhailova N."/>
            <person name="LaButti K.M."/>
            <person name="Clum A."/>
            <person name="Sun H.I."/>
            <person name="Brettin T."/>
            <person name="Detter J.C."/>
            <person name="Han C."/>
            <person name="Larimer F."/>
            <person name="Land M."/>
            <person name="Hauser L."/>
            <person name="Markowitz V."/>
            <person name="Cheng J.F."/>
            <person name="Hugenholtz P."/>
            <person name="Woyke T."/>
            <person name="Wu D."/>
            <person name="Steenblock K."/>
            <person name="Schneider S."/>
            <person name="Pukall R."/>
            <person name="Goeker M."/>
            <person name="Klenk H.P."/>
            <person name="Eisen J.A."/>
        </authorList>
    </citation>
    <scope>NUCLEOTIDE SEQUENCE [LARGE SCALE GENOMIC DNA]</scope>
    <source>
        <strain evidence="2">ATCC 49802 / DSM 20745 / S 6022</strain>
    </source>
</reference>
<dbReference type="InterPro" id="IPR038071">
    <property type="entry name" value="UROD/MetE-like_sf"/>
</dbReference>
<dbReference type="Proteomes" id="UP000002027">
    <property type="component" value="Chromosome 1"/>
</dbReference>
<gene>
    <name evidence="1" type="ordered locus">Sthe_1846</name>
</gene>
<dbReference type="SUPFAM" id="SSF51726">
    <property type="entry name" value="UROD/MetE-like"/>
    <property type="match status" value="1"/>
</dbReference>